<evidence type="ECO:0000256" key="7">
    <source>
        <dbReference type="SAM" id="Phobius"/>
    </source>
</evidence>
<comment type="similarity">
    <text evidence="5">Belongs to the methyl-accepting chemotaxis (MCP) protein family.</text>
</comment>
<keyword evidence="11" id="KW-1185">Reference proteome</keyword>
<evidence type="ECO:0000259" key="9">
    <source>
        <dbReference type="PROSITE" id="PS50885"/>
    </source>
</evidence>
<dbReference type="PANTHER" id="PTHR32089">
    <property type="entry name" value="METHYL-ACCEPTING CHEMOTAXIS PROTEIN MCPB"/>
    <property type="match status" value="1"/>
</dbReference>
<dbReference type="GO" id="GO:0007165">
    <property type="term" value="P:signal transduction"/>
    <property type="evidence" value="ECO:0007669"/>
    <property type="project" value="UniProtKB-KW"/>
</dbReference>
<dbReference type="Pfam" id="PF12729">
    <property type="entry name" value="4HB_MCP_1"/>
    <property type="match status" value="1"/>
</dbReference>
<dbReference type="Gene3D" id="1.10.287.950">
    <property type="entry name" value="Methyl-accepting chemotaxis protein"/>
    <property type="match status" value="1"/>
</dbReference>
<comment type="subcellular location">
    <subcellularLocation>
        <location evidence="1">Cell membrane</location>
    </subcellularLocation>
</comment>
<evidence type="ECO:0000313" key="10">
    <source>
        <dbReference type="EMBL" id="MCM3712741.1"/>
    </source>
</evidence>
<feature type="domain" description="HAMP" evidence="9">
    <location>
        <begin position="202"/>
        <end position="255"/>
    </location>
</feature>
<dbReference type="SUPFAM" id="SSF58104">
    <property type="entry name" value="Methyl-accepting chemotaxis protein (MCP) signaling domain"/>
    <property type="match status" value="1"/>
</dbReference>
<dbReference type="InterPro" id="IPR003660">
    <property type="entry name" value="HAMP_dom"/>
</dbReference>
<feature type="domain" description="Methyl-accepting transducer" evidence="8">
    <location>
        <begin position="274"/>
        <end position="510"/>
    </location>
</feature>
<gene>
    <name evidence="10" type="ORF">M3202_01480</name>
</gene>
<keyword evidence="3 7" id="KW-0472">Membrane</keyword>
<evidence type="ECO:0000256" key="2">
    <source>
        <dbReference type="ARBA" id="ARBA00022475"/>
    </source>
</evidence>
<evidence type="ECO:0000259" key="8">
    <source>
        <dbReference type="PROSITE" id="PS50111"/>
    </source>
</evidence>
<dbReference type="SMART" id="SM00304">
    <property type="entry name" value="HAMP"/>
    <property type="match status" value="2"/>
</dbReference>
<sequence>MTLRFKVLLSFFTVVGLLIVGSVISFIELRAMNENTMEIYEDALLPTAELVTLMKLTENTRGNMLEAAFNEDPASTEKAQQNLELVQQLTDQYSGFTMTEQKREAFTDFMENWARFEDRVQLNIGLIREGRYEEAREGIQIGGPLFLAATADLENMANLNQENADRLVDENQRDAERSELLMLVVAIGAIILSIIISLMFSSYLTSNIKKVVKQMEAVAQGDLTGSDLKVKSKDELSLLANSLNKMKESLHSLVLQTNKASQQVASASEELTAGTHQSTLSIQQMAQVSQATAEGAENQLWKMNEITESIRQTSESVKQIAFHSDEMSALSDYSLERTEQGRDTVEMVSEQMRAISTATDYTATSIKQLSAKSLAIEEIMSMISAIAEQTNLLALNAAIEAARAGEHGKGFAVVADEVRKLAEQSQQSSQQTVTLVKEIQAEIEQAVLSMEEGTQTVTLGLKTADELNQSFAEIAISIEAVRDKVNEVTESIQQITEQSNQIAHATDEVSQITETTTTAIQETSAATEEQYATLEEISTASETLARLAEDLQASIDTFKIKQTEAARV</sequence>
<dbReference type="EMBL" id="JAMBOL010000001">
    <property type="protein sequence ID" value="MCM3712741.1"/>
    <property type="molecule type" value="Genomic_DNA"/>
</dbReference>
<proteinExistence type="inferred from homology"/>
<keyword evidence="2" id="KW-1003">Cell membrane</keyword>
<evidence type="ECO:0000256" key="1">
    <source>
        <dbReference type="ARBA" id="ARBA00004236"/>
    </source>
</evidence>
<evidence type="ECO:0000256" key="5">
    <source>
        <dbReference type="ARBA" id="ARBA00029447"/>
    </source>
</evidence>
<dbReference type="GO" id="GO:0005886">
    <property type="term" value="C:plasma membrane"/>
    <property type="evidence" value="ECO:0007669"/>
    <property type="project" value="UniProtKB-SubCell"/>
</dbReference>
<evidence type="ECO:0000313" key="11">
    <source>
        <dbReference type="Proteomes" id="UP001139179"/>
    </source>
</evidence>
<dbReference type="CDD" id="cd06225">
    <property type="entry name" value="HAMP"/>
    <property type="match status" value="1"/>
</dbReference>
<dbReference type="InterPro" id="IPR004089">
    <property type="entry name" value="MCPsignal_dom"/>
</dbReference>
<dbReference type="Pfam" id="PF00672">
    <property type="entry name" value="HAMP"/>
    <property type="match status" value="1"/>
</dbReference>
<evidence type="ECO:0000256" key="6">
    <source>
        <dbReference type="PROSITE-ProRule" id="PRU00284"/>
    </source>
</evidence>
<feature type="transmembrane region" description="Helical" evidence="7">
    <location>
        <begin position="6"/>
        <end position="27"/>
    </location>
</feature>
<dbReference type="PROSITE" id="PS50111">
    <property type="entry name" value="CHEMOTAXIS_TRANSDUC_2"/>
    <property type="match status" value="1"/>
</dbReference>
<dbReference type="Proteomes" id="UP001139179">
    <property type="component" value="Unassembled WGS sequence"/>
</dbReference>
<dbReference type="PROSITE" id="PS50885">
    <property type="entry name" value="HAMP"/>
    <property type="match status" value="1"/>
</dbReference>
<evidence type="ECO:0000256" key="3">
    <source>
        <dbReference type="ARBA" id="ARBA00023136"/>
    </source>
</evidence>
<protein>
    <submittedName>
        <fullName evidence="10">Methyl-accepting chemotaxis protein</fullName>
    </submittedName>
</protein>
<dbReference type="AlphaFoldDB" id="A0A9X2DLM7"/>
<dbReference type="RefSeq" id="WP_251221597.1">
    <property type="nucleotide sequence ID" value="NZ_JAMBOL010000001.1"/>
</dbReference>
<organism evidence="10 11">
    <name type="scientific">Halalkalibacter oceani</name>
    <dbReference type="NCBI Taxonomy" id="1653776"/>
    <lineage>
        <taxon>Bacteria</taxon>
        <taxon>Bacillati</taxon>
        <taxon>Bacillota</taxon>
        <taxon>Bacilli</taxon>
        <taxon>Bacillales</taxon>
        <taxon>Bacillaceae</taxon>
        <taxon>Halalkalibacter</taxon>
    </lineage>
</organism>
<dbReference type="SMART" id="SM00283">
    <property type="entry name" value="MA"/>
    <property type="match status" value="1"/>
</dbReference>
<dbReference type="Pfam" id="PF00015">
    <property type="entry name" value="MCPsignal"/>
    <property type="match status" value="1"/>
</dbReference>
<evidence type="ECO:0000256" key="4">
    <source>
        <dbReference type="ARBA" id="ARBA00023224"/>
    </source>
</evidence>
<dbReference type="PANTHER" id="PTHR32089:SF112">
    <property type="entry name" value="LYSOZYME-LIKE PROTEIN-RELATED"/>
    <property type="match status" value="1"/>
</dbReference>
<dbReference type="CDD" id="cd11386">
    <property type="entry name" value="MCP_signal"/>
    <property type="match status" value="1"/>
</dbReference>
<keyword evidence="4 6" id="KW-0807">Transducer</keyword>
<reference evidence="10" key="1">
    <citation type="submission" date="2022-05" db="EMBL/GenBank/DDBJ databases">
        <title>Comparative Genomics of Spacecraft Associated Microbes.</title>
        <authorList>
            <person name="Tran M.T."/>
            <person name="Wright A."/>
            <person name="Seuylemezian A."/>
            <person name="Eisen J."/>
            <person name="Coil D."/>
        </authorList>
    </citation>
    <scope>NUCLEOTIDE SEQUENCE</scope>
    <source>
        <strain evidence="10">214.1.1</strain>
    </source>
</reference>
<dbReference type="InterPro" id="IPR024478">
    <property type="entry name" value="HlyB_4HB_MCP"/>
</dbReference>
<keyword evidence="7" id="KW-1133">Transmembrane helix</keyword>
<comment type="caution">
    <text evidence="10">The sequence shown here is derived from an EMBL/GenBank/DDBJ whole genome shotgun (WGS) entry which is preliminary data.</text>
</comment>
<keyword evidence="7" id="KW-0812">Transmembrane</keyword>
<accession>A0A9X2DLM7</accession>
<dbReference type="Gene3D" id="6.10.340.10">
    <property type="match status" value="1"/>
</dbReference>
<name>A0A9X2DLM7_9BACI</name>
<feature type="transmembrane region" description="Helical" evidence="7">
    <location>
        <begin position="180"/>
        <end position="204"/>
    </location>
</feature>